<dbReference type="GO" id="GO:0050660">
    <property type="term" value="F:flavin adenine dinucleotide binding"/>
    <property type="evidence" value="ECO:0007669"/>
    <property type="project" value="InterPro"/>
</dbReference>
<evidence type="ECO:0000256" key="3">
    <source>
        <dbReference type="ARBA" id="ARBA00007812"/>
    </source>
</evidence>
<comment type="cofactor">
    <cofactor evidence="14">
        <name>Mg(2+)</name>
        <dbReference type="ChEBI" id="CHEBI:18420"/>
    </cofactor>
    <text evidence="14">Binds 1 Mg(2+) ion per subunit.</text>
</comment>
<evidence type="ECO:0000256" key="8">
    <source>
        <dbReference type="ARBA" id="ARBA00022723"/>
    </source>
</evidence>
<evidence type="ECO:0000256" key="10">
    <source>
        <dbReference type="ARBA" id="ARBA00022842"/>
    </source>
</evidence>
<dbReference type="EC" id="2.2.1.6" evidence="4 14"/>
<comment type="pathway">
    <text evidence="1 14">Amino-acid biosynthesis; L-isoleucine biosynthesis; L-isoleucine from 2-oxobutanoate: step 1/4.</text>
</comment>
<dbReference type="FunFam" id="3.40.50.1220:FF:000008">
    <property type="entry name" value="Acetolactate synthase"/>
    <property type="match status" value="1"/>
</dbReference>
<proteinExistence type="inferred from homology"/>
<dbReference type="Gene3D" id="3.40.50.1220">
    <property type="entry name" value="TPP-binding domain"/>
    <property type="match status" value="1"/>
</dbReference>
<evidence type="ECO:0000256" key="4">
    <source>
        <dbReference type="ARBA" id="ARBA00013145"/>
    </source>
</evidence>
<evidence type="ECO:0000256" key="2">
    <source>
        <dbReference type="ARBA" id="ARBA00005025"/>
    </source>
</evidence>
<keyword evidence="8 14" id="KW-0479">Metal-binding</keyword>
<evidence type="ECO:0000256" key="12">
    <source>
        <dbReference type="ARBA" id="ARBA00023304"/>
    </source>
</evidence>
<keyword evidence="12 14" id="KW-0100">Branched-chain amino acid biosynthesis</keyword>
<dbReference type="PROSITE" id="PS00187">
    <property type="entry name" value="TPP_ENZYMES"/>
    <property type="match status" value="1"/>
</dbReference>
<dbReference type="GO" id="GO:0009099">
    <property type="term" value="P:L-valine biosynthetic process"/>
    <property type="evidence" value="ECO:0007669"/>
    <property type="project" value="UniProtKB-UniPathway"/>
</dbReference>
<dbReference type="UniPathway" id="UPA00049">
    <property type="reaction ID" value="UER00059"/>
</dbReference>
<organism evidence="18 19">
    <name type="scientific">Thermovenabulum gondwanense</name>
    <dbReference type="NCBI Taxonomy" id="520767"/>
    <lineage>
        <taxon>Bacteria</taxon>
        <taxon>Bacillati</taxon>
        <taxon>Bacillota</taxon>
        <taxon>Clostridia</taxon>
        <taxon>Thermosediminibacterales</taxon>
        <taxon>Thermosediminibacteraceae</taxon>
        <taxon>Thermovenabulum</taxon>
    </lineage>
</organism>
<dbReference type="STRING" id="520767.ATZ99_04750"/>
<comment type="similarity">
    <text evidence="3 14">Belongs to the TPP enzyme family.</text>
</comment>
<reference evidence="18 19" key="1">
    <citation type="submission" date="2015-12" db="EMBL/GenBank/DDBJ databases">
        <title>Draft genome of Thermovenabulum gondwanense isolated from a red thermophilic microbial mat colonisisng an outflow channel of a bore well.</title>
        <authorList>
            <person name="Patel B.K."/>
        </authorList>
    </citation>
    <scope>NUCLEOTIDE SEQUENCE [LARGE SCALE GENOMIC DNA]</scope>
    <source>
        <strain evidence="18 19">R270</strain>
    </source>
</reference>
<feature type="domain" description="Thiamine pyrophosphate enzyme N-terminal TPP-binding" evidence="17">
    <location>
        <begin position="1"/>
        <end position="116"/>
    </location>
</feature>
<dbReference type="GO" id="GO:0005948">
    <property type="term" value="C:acetolactate synthase complex"/>
    <property type="evidence" value="ECO:0007669"/>
    <property type="project" value="TreeGrafter"/>
</dbReference>
<gene>
    <name evidence="18" type="primary">ilvB_2</name>
    <name evidence="18" type="ORF">ATZ99_04750</name>
</gene>
<evidence type="ECO:0000256" key="5">
    <source>
        <dbReference type="ARBA" id="ARBA00022605"/>
    </source>
</evidence>
<dbReference type="GO" id="GO:0009097">
    <property type="term" value="P:isoleucine biosynthetic process"/>
    <property type="evidence" value="ECO:0007669"/>
    <property type="project" value="UniProtKB-UniPathway"/>
</dbReference>
<evidence type="ECO:0000259" key="16">
    <source>
        <dbReference type="Pfam" id="PF02775"/>
    </source>
</evidence>
<evidence type="ECO:0000313" key="19">
    <source>
        <dbReference type="Proteomes" id="UP000075737"/>
    </source>
</evidence>
<dbReference type="SUPFAM" id="SSF52518">
    <property type="entry name" value="Thiamin diphosphate-binding fold (THDP-binding)"/>
    <property type="match status" value="2"/>
</dbReference>
<dbReference type="EMBL" id="LOHZ01000020">
    <property type="protein sequence ID" value="KYO67835.1"/>
    <property type="molecule type" value="Genomic_DNA"/>
</dbReference>
<dbReference type="PANTHER" id="PTHR18968:SF13">
    <property type="entry name" value="ACETOLACTATE SYNTHASE CATALYTIC SUBUNIT, MITOCHONDRIAL"/>
    <property type="match status" value="1"/>
</dbReference>
<comment type="caution">
    <text evidence="18">The sequence shown here is derived from an EMBL/GenBank/DDBJ whole genome shotgun (WGS) entry which is preliminary data.</text>
</comment>
<evidence type="ECO:0000256" key="14">
    <source>
        <dbReference type="RuleBase" id="RU003591"/>
    </source>
</evidence>
<dbReference type="FunFam" id="3.40.50.970:FF:000016">
    <property type="entry name" value="Acetolactate synthase"/>
    <property type="match status" value="1"/>
</dbReference>
<dbReference type="InterPro" id="IPR012846">
    <property type="entry name" value="Acetolactate_synth_lsu"/>
</dbReference>
<keyword evidence="7 14" id="KW-0808">Transferase</keyword>
<dbReference type="InterPro" id="IPR000399">
    <property type="entry name" value="TPP-bd_CS"/>
</dbReference>
<dbReference type="InterPro" id="IPR029035">
    <property type="entry name" value="DHS-like_NAD/FAD-binding_dom"/>
</dbReference>
<dbReference type="CDD" id="cd07035">
    <property type="entry name" value="TPP_PYR_POX_like"/>
    <property type="match status" value="1"/>
</dbReference>
<dbReference type="Pfam" id="PF02776">
    <property type="entry name" value="TPP_enzyme_N"/>
    <property type="match status" value="1"/>
</dbReference>
<dbReference type="InterPro" id="IPR012001">
    <property type="entry name" value="Thiamin_PyroP_enz_TPP-bd_dom"/>
</dbReference>
<feature type="domain" description="Thiamine pyrophosphate enzyme TPP-binding" evidence="16">
    <location>
        <begin position="387"/>
        <end position="533"/>
    </location>
</feature>
<evidence type="ECO:0000256" key="9">
    <source>
        <dbReference type="ARBA" id="ARBA00022827"/>
    </source>
</evidence>
<dbReference type="InterPro" id="IPR012000">
    <property type="entry name" value="Thiamin_PyroP_enz_cen_dom"/>
</dbReference>
<dbReference type="PATRIC" id="fig|520767.4.peg.485"/>
<evidence type="ECO:0000256" key="7">
    <source>
        <dbReference type="ARBA" id="ARBA00022679"/>
    </source>
</evidence>
<protein>
    <recommendedName>
        <fullName evidence="4 14">Acetolactate synthase</fullName>
        <ecNumber evidence="4 14">2.2.1.6</ecNumber>
    </recommendedName>
</protein>
<keyword evidence="11 14" id="KW-0786">Thiamine pyrophosphate</keyword>
<dbReference type="OrthoDB" id="4494979at2"/>
<keyword evidence="19" id="KW-1185">Reference proteome</keyword>
<dbReference type="NCBIfam" id="TIGR00118">
    <property type="entry name" value="acolac_lg"/>
    <property type="match status" value="1"/>
</dbReference>
<evidence type="ECO:0000256" key="6">
    <source>
        <dbReference type="ARBA" id="ARBA00022630"/>
    </source>
</evidence>
<accession>A0A162MVL8</accession>
<keyword evidence="5 14" id="KW-0028">Amino-acid biosynthesis</keyword>
<keyword evidence="6" id="KW-0285">Flavoprotein</keyword>
<dbReference type="InterPro" id="IPR045229">
    <property type="entry name" value="TPP_enz"/>
</dbReference>
<dbReference type="GO" id="GO:0003984">
    <property type="term" value="F:acetolactate synthase activity"/>
    <property type="evidence" value="ECO:0007669"/>
    <property type="project" value="UniProtKB-EC"/>
</dbReference>
<evidence type="ECO:0000256" key="11">
    <source>
        <dbReference type="ARBA" id="ARBA00023052"/>
    </source>
</evidence>
<dbReference type="CDD" id="cd02015">
    <property type="entry name" value="TPP_AHAS"/>
    <property type="match status" value="1"/>
</dbReference>
<dbReference type="InterPro" id="IPR039368">
    <property type="entry name" value="AHAS_TPP"/>
</dbReference>
<dbReference type="InterPro" id="IPR029061">
    <property type="entry name" value="THDP-binding"/>
</dbReference>
<dbReference type="Gene3D" id="3.40.50.970">
    <property type="match status" value="2"/>
</dbReference>
<dbReference type="SUPFAM" id="SSF52467">
    <property type="entry name" value="DHS-like NAD/FAD-binding domain"/>
    <property type="match status" value="1"/>
</dbReference>
<keyword evidence="10 14" id="KW-0460">Magnesium</keyword>
<dbReference type="Pfam" id="PF02775">
    <property type="entry name" value="TPP_enzyme_C"/>
    <property type="match status" value="1"/>
</dbReference>
<dbReference type="Pfam" id="PF00205">
    <property type="entry name" value="TPP_enzyme_M"/>
    <property type="match status" value="1"/>
</dbReference>
<comment type="pathway">
    <text evidence="2 14">Amino-acid biosynthesis; L-valine biosynthesis; L-valine from pyruvate: step 1/4.</text>
</comment>
<dbReference type="UniPathway" id="UPA00047">
    <property type="reaction ID" value="UER00055"/>
</dbReference>
<dbReference type="AlphaFoldDB" id="A0A162MVL8"/>
<dbReference type="PANTHER" id="PTHR18968">
    <property type="entry name" value="THIAMINE PYROPHOSPHATE ENZYMES"/>
    <property type="match status" value="1"/>
</dbReference>
<sequence>MTGADLLLSTLEELGVQVIFGFPGGSALPIYDALYRNKKIKHIRTVHEQGAAHAADGYARATGKVGVALSTSGPGATNLVTGIATAYMDSVPVVAFTGQVALPLLGRDSFQEVDITGVTLPITKHSFIIREKEKIVKKVKEAFIIASTGRPGPVVVDLPKDVMSSEVDPGCVDREINGFISSFQKKYQTTSDIEEKIDKAVRLMEESKRPVIYAGGGVVSSRAWKEVLELSEKISAPVAVTLMGLGSFPHEHPHFLGMLGMHGTAYANYAVSKCDLLIALGARFDDRVIGKGSEFAKNAKIIHIDIDQAELGKNKSADLPIKGDLKEVMKKLLNRVSKRYLKDWLQEIEVLKSKYPLNYKNEGLKPQYIIEKIWEITKGDALIATEVGQHQMWAAQYYKFREPRSLITSGGLGTMGFGLPAAVGAKIGRPDKIVFNIAGDGSFEMNCHELITAARYNIPIVVVIFNNGSLGMVRQWQELFYNKRYSHSILSEEPDYVKIALGCGCNAIRIKEKDEVEKAILEAIDSGRPTVIEAMIDKEENVMPMVPAGEPIYNMLGV</sequence>
<dbReference type="GO" id="GO:0000287">
    <property type="term" value="F:magnesium ion binding"/>
    <property type="evidence" value="ECO:0007669"/>
    <property type="project" value="UniProtKB-UniRule"/>
</dbReference>
<keyword evidence="9" id="KW-0274">FAD</keyword>
<dbReference type="FunFam" id="3.40.50.970:FF:000007">
    <property type="entry name" value="Acetolactate synthase"/>
    <property type="match status" value="1"/>
</dbReference>
<dbReference type="Proteomes" id="UP000075737">
    <property type="component" value="Unassembled WGS sequence"/>
</dbReference>
<evidence type="ECO:0000256" key="1">
    <source>
        <dbReference type="ARBA" id="ARBA00004974"/>
    </source>
</evidence>
<evidence type="ECO:0000313" key="18">
    <source>
        <dbReference type="EMBL" id="KYO67835.1"/>
    </source>
</evidence>
<dbReference type="GO" id="GO:0030976">
    <property type="term" value="F:thiamine pyrophosphate binding"/>
    <property type="evidence" value="ECO:0007669"/>
    <property type="project" value="UniProtKB-UniRule"/>
</dbReference>
<name>A0A162MVL8_9FIRM</name>
<dbReference type="InterPro" id="IPR011766">
    <property type="entry name" value="TPP_enzyme_TPP-bd"/>
</dbReference>
<comment type="cofactor">
    <cofactor evidence="14">
        <name>thiamine diphosphate</name>
        <dbReference type="ChEBI" id="CHEBI:58937"/>
    </cofactor>
    <text evidence="14">Binds 1 thiamine pyrophosphate per subunit.</text>
</comment>
<feature type="domain" description="Thiamine pyrophosphate enzyme central" evidence="15">
    <location>
        <begin position="197"/>
        <end position="332"/>
    </location>
</feature>
<evidence type="ECO:0000256" key="13">
    <source>
        <dbReference type="ARBA" id="ARBA00048670"/>
    </source>
</evidence>
<evidence type="ECO:0000259" key="15">
    <source>
        <dbReference type="Pfam" id="PF00205"/>
    </source>
</evidence>
<comment type="catalytic activity">
    <reaction evidence="13 14">
        <text>2 pyruvate + H(+) = (2S)-2-acetolactate + CO2</text>
        <dbReference type="Rhea" id="RHEA:25249"/>
        <dbReference type="ChEBI" id="CHEBI:15361"/>
        <dbReference type="ChEBI" id="CHEBI:15378"/>
        <dbReference type="ChEBI" id="CHEBI:16526"/>
        <dbReference type="ChEBI" id="CHEBI:58476"/>
        <dbReference type="EC" id="2.2.1.6"/>
    </reaction>
</comment>
<dbReference type="RefSeq" id="WP_068747646.1">
    <property type="nucleotide sequence ID" value="NZ_LOHZ01000020.1"/>
</dbReference>
<evidence type="ECO:0000259" key="17">
    <source>
        <dbReference type="Pfam" id="PF02776"/>
    </source>
</evidence>